<evidence type="ECO:0000256" key="5">
    <source>
        <dbReference type="ARBA" id="ARBA00023136"/>
    </source>
</evidence>
<evidence type="ECO:0000256" key="4">
    <source>
        <dbReference type="ARBA" id="ARBA00022989"/>
    </source>
</evidence>
<protein>
    <submittedName>
        <fullName evidence="7">UPF0104 family protein</fullName>
    </submittedName>
</protein>
<name>A0A7Y6R9C4_9GAMM</name>
<accession>A0A7Y6R9C4</accession>
<evidence type="ECO:0000256" key="1">
    <source>
        <dbReference type="ARBA" id="ARBA00004651"/>
    </source>
</evidence>
<feature type="transmembrane region" description="Helical" evidence="6">
    <location>
        <begin position="286"/>
        <end position="311"/>
    </location>
</feature>
<keyword evidence="2" id="KW-1003">Cell membrane</keyword>
<dbReference type="EMBL" id="JABWCV010000001">
    <property type="protein sequence ID" value="NVF12700.1"/>
    <property type="molecule type" value="Genomic_DNA"/>
</dbReference>
<feature type="transmembrane region" description="Helical" evidence="6">
    <location>
        <begin position="94"/>
        <end position="117"/>
    </location>
</feature>
<feature type="transmembrane region" description="Helical" evidence="6">
    <location>
        <begin position="20"/>
        <end position="40"/>
    </location>
</feature>
<reference evidence="7 8" key="1">
    <citation type="submission" date="2020-06" db="EMBL/GenBank/DDBJ databases">
        <title>Halomonas sp. QX-1 draft genome sequence.</title>
        <authorList>
            <person name="Qiu X."/>
        </authorList>
    </citation>
    <scope>NUCLEOTIDE SEQUENCE [LARGE SCALE GENOMIC DNA]</scope>
    <source>
        <strain evidence="7 8">QX-1</strain>
    </source>
</reference>
<dbReference type="RefSeq" id="WP_176301957.1">
    <property type="nucleotide sequence ID" value="NZ_JABWCV010000001.1"/>
</dbReference>
<sequence>MQPNSKKASAKLRNAWGRWLKHGVTLLLFMVVAILLFSLVRNMDWQAVIETLRGYSPALVMMGLGITAASFAVFSSYDLLGKFYTGHELPIKEVLPLAFVCYAFNLNLGAWVGGIALRYRLYTKFGLNVATVTRVLSVSLTTNWLGYMLLAGTLFTLRLIELPAHWQVGTLGLQFIGAGLLLVCLFYLSACRYSRRRTWQWRGHEIVLPSLRLALLQMLLGAANWSLMAALVYLLLPQGVFYPTILGILLVSSIAGVVTHIPAGLGVLEAVFIALLQHQVSTSEIIAALIGYRALYFLFPLGLACMVYLLLERWSKKQQRESEPRH</sequence>
<proteinExistence type="predicted"/>
<comment type="subcellular location">
    <subcellularLocation>
        <location evidence="1">Cell membrane</location>
        <topology evidence="1">Multi-pass membrane protein</topology>
    </subcellularLocation>
</comment>
<feature type="transmembrane region" description="Helical" evidence="6">
    <location>
        <begin position="211"/>
        <end position="234"/>
    </location>
</feature>
<dbReference type="Proteomes" id="UP000589984">
    <property type="component" value="Unassembled WGS sequence"/>
</dbReference>
<feature type="transmembrane region" description="Helical" evidence="6">
    <location>
        <begin position="240"/>
        <end position="258"/>
    </location>
</feature>
<keyword evidence="4 6" id="KW-1133">Transmembrane helix</keyword>
<keyword evidence="5 6" id="KW-0472">Membrane</keyword>
<keyword evidence="3 6" id="KW-0812">Transmembrane</keyword>
<dbReference type="AlphaFoldDB" id="A0A7Y6R9C4"/>
<keyword evidence="8" id="KW-1185">Reference proteome</keyword>
<evidence type="ECO:0000313" key="8">
    <source>
        <dbReference type="Proteomes" id="UP000589984"/>
    </source>
</evidence>
<dbReference type="PANTHER" id="PTHR39087">
    <property type="entry name" value="UPF0104 MEMBRANE PROTEIN MJ1595"/>
    <property type="match status" value="1"/>
</dbReference>
<evidence type="ECO:0000256" key="3">
    <source>
        <dbReference type="ARBA" id="ARBA00022692"/>
    </source>
</evidence>
<evidence type="ECO:0000256" key="6">
    <source>
        <dbReference type="SAM" id="Phobius"/>
    </source>
</evidence>
<dbReference type="Pfam" id="PF03706">
    <property type="entry name" value="LPG_synthase_TM"/>
    <property type="match status" value="1"/>
</dbReference>
<dbReference type="InterPro" id="IPR022791">
    <property type="entry name" value="L-PG_synthase/AglD"/>
</dbReference>
<feature type="transmembrane region" description="Helical" evidence="6">
    <location>
        <begin position="52"/>
        <end position="74"/>
    </location>
</feature>
<organism evidence="7 8">
    <name type="scientific">Vreelandella maris</name>
    <dbReference type="NCBI Taxonomy" id="2729617"/>
    <lineage>
        <taxon>Bacteria</taxon>
        <taxon>Pseudomonadati</taxon>
        <taxon>Pseudomonadota</taxon>
        <taxon>Gammaproteobacteria</taxon>
        <taxon>Oceanospirillales</taxon>
        <taxon>Halomonadaceae</taxon>
        <taxon>Vreelandella</taxon>
    </lineage>
</organism>
<dbReference type="PANTHER" id="PTHR39087:SF2">
    <property type="entry name" value="UPF0104 MEMBRANE PROTEIN MJ1595"/>
    <property type="match status" value="1"/>
</dbReference>
<evidence type="ECO:0000313" key="7">
    <source>
        <dbReference type="EMBL" id="NVF12700.1"/>
    </source>
</evidence>
<comment type="caution">
    <text evidence="7">The sequence shown here is derived from an EMBL/GenBank/DDBJ whole genome shotgun (WGS) entry which is preliminary data.</text>
</comment>
<feature type="transmembrane region" description="Helical" evidence="6">
    <location>
        <begin position="138"/>
        <end position="160"/>
    </location>
</feature>
<gene>
    <name evidence="7" type="ORF">HUO07_00725</name>
</gene>
<evidence type="ECO:0000256" key="2">
    <source>
        <dbReference type="ARBA" id="ARBA00022475"/>
    </source>
</evidence>
<dbReference type="GO" id="GO:0005886">
    <property type="term" value="C:plasma membrane"/>
    <property type="evidence" value="ECO:0007669"/>
    <property type="project" value="UniProtKB-SubCell"/>
</dbReference>
<feature type="transmembrane region" description="Helical" evidence="6">
    <location>
        <begin position="166"/>
        <end position="190"/>
    </location>
</feature>